<name>A0A5J4ULM2_9EUKA</name>
<feature type="compositionally biased region" description="Polar residues" evidence="1">
    <location>
        <begin position="279"/>
        <end position="302"/>
    </location>
</feature>
<feature type="region of interest" description="Disordered" evidence="1">
    <location>
        <begin position="85"/>
        <end position="111"/>
    </location>
</feature>
<feature type="compositionally biased region" description="Basic residues" evidence="1">
    <location>
        <begin position="89"/>
        <end position="104"/>
    </location>
</feature>
<dbReference type="Proteomes" id="UP000324800">
    <property type="component" value="Unassembled WGS sequence"/>
</dbReference>
<organism evidence="2 3">
    <name type="scientific">Streblomastix strix</name>
    <dbReference type="NCBI Taxonomy" id="222440"/>
    <lineage>
        <taxon>Eukaryota</taxon>
        <taxon>Metamonada</taxon>
        <taxon>Preaxostyla</taxon>
        <taxon>Oxymonadida</taxon>
        <taxon>Streblomastigidae</taxon>
        <taxon>Streblomastix</taxon>
    </lineage>
</organism>
<evidence type="ECO:0000313" key="2">
    <source>
        <dbReference type="EMBL" id="KAA6371317.1"/>
    </source>
</evidence>
<dbReference type="AlphaFoldDB" id="A0A5J4ULM2"/>
<accession>A0A5J4ULM2</accession>
<evidence type="ECO:0000256" key="1">
    <source>
        <dbReference type="SAM" id="MobiDB-lite"/>
    </source>
</evidence>
<comment type="caution">
    <text evidence="2">The sequence shown here is derived from an EMBL/GenBank/DDBJ whole genome shotgun (WGS) entry which is preliminary data.</text>
</comment>
<proteinExistence type="predicted"/>
<feature type="region of interest" description="Disordered" evidence="1">
    <location>
        <begin position="124"/>
        <end position="179"/>
    </location>
</feature>
<gene>
    <name evidence="2" type="ORF">EZS28_033159</name>
</gene>
<evidence type="ECO:0000313" key="3">
    <source>
        <dbReference type="Proteomes" id="UP000324800"/>
    </source>
</evidence>
<reference evidence="2 3" key="1">
    <citation type="submission" date="2019-03" db="EMBL/GenBank/DDBJ databases">
        <title>Single cell metagenomics reveals metabolic interactions within the superorganism composed of flagellate Streblomastix strix and complex community of Bacteroidetes bacteria on its surface.</title>
        <authorList>
            <person name="Treitli S.C."/>
            <person name="Kolisko M."/>
            <person name="Husnik F."/>
            <person name="Keeling P."/>
            <person name="Hampl V."/>
        </authorList>
    </citation>
    <scope>NUCLEOTIDE SEQUENCE [LARGE SCALE GENOMIC DNA]</scope>
    <source>
        <strain evidence="2">ST1C</strain>
    </source>
</reference>
<protein>
    <submittedName>
        <fullName evidence="2">Uncharacterized protein</fullName>
    </submittedName>
</protein>
<sequence length="302" mass="34198">MRLRMQILSRLSPEEQQRVKRGFGPQMRLTSFYEVQILRKINQQNNNAIHIDTGWDFGSGTGEQQDEFQEDFKDESQLLEIRPLEKSNKKYKFRKHQRSQKKQRNNQAQTKWYLNNQVLDSHLGPLFSQMNYPGQPGRAPDQSNTKLRSRQPTSRRQRTVSLTQTTPQSQTTPYPNQNQSSILNVDLMGIITNPFSVPKGMQHQQIAGEAAQVLHAPRETFSTNGNVRRVASSTECIVSGQVGVAGTKTIDIQTAPSTQLQGNPVREPKVEKKGGRTPVRSNATSTNTSVVANQNQSEDQQR</sequence>
<dbReference type="EMBL" id="SNRW01014586">
    <property type="protein sequence ID" value="KAA6371317.1"/>
    <property type="molecule type" value="Genomic_DNA"/>
</dbReference>
<feature type="region of interest" description="Disordered" evidence="1">
    <location>
        <begin position="255"/>
        <end position="302"/>
    </location>
</feature>
<feature type="compositionally biased region" description="Low complexity" evidence="1">
    <location>
        <begin position="163"/>
        <end position="179"/>
    </location>
</feature>
<feature type="compositionally biased region" description="Basic residues" evidence="1">
    <location>
        <begin position="147"/>
        <end position="158"/>
    </location>
</feature>